<dbReference type="NCBIfam" id="TIGR03816">
    <property type="entry name" value="tadE_like_DECH"/>
    <property type="match status" value="1"/>
</dbReference>
<dbReference type="Pfam" id="PF13400">
    <property type="entry name" value="Tad"/>
    <property type="match status" value="1"/>
</dbReference>
<name>A0A2S0WC24_9CORY</name>
<dbReference type="InterPro" id="IPR028087">
    <property type="entry name" value="Tad_N"/>
</dbReference>
<gene>
    <name evidence="1" type="ORF">C3E79_00990</name>
</gene>
<dbReference type="EMBL" id="CP026948">
    <property type="protein sequence ID" value="AWB83232.1"/>
    <property type="molecule type" value="Genomic_DNA"/>
</dbReference>
<dbReference type="KEGG" id="clia:C3E79_00990"/>
<evidence type="ECO:0000313" key="2">
    <source>
        <dbReference type="Proteomes" id="UP000244754"/>
    </source>
</evidence>
<sequence length="109" mass="11015">MTRREALRGEGGYATVFSAGLIASLMGLLAVVVTLGAHVANAHRAQVAADLAAVGAAQALYAGAEPCRWAEETARANAARLDACETVDGDVVVTARIGTVAARARAGPL</sequence>
<dbReference type="InterPro" id="IPR021202">
    <property type="entry name" value="Rv3654c-like"/>
</dbReference>
<dbReference type="RefSeq" id="WP_108403228.1">
    <property type="nucleotide sequence ID" value="NZ_CP026948.1"/>
</dbReference>
<reference evidence="2" key="1">
    <citation type="submission" date="2018-01" db="EMBL/GenBank/DDBJ databases">
        <authorList>
            <person name="Li J."/>
        </authorList>
    </citation>
    <scope>NUCLEOTIDE SEQUENCE [LARGE SCALE GENOMIC DNA]</scope>
    <source>
        <strain evidence="2">2184</strain>
    </source>
</reference>
<dbReference type="AlphaFoldDB" id="A0A2S0WC24"/>
<accession>A0A2S0WC24</accession>
<evidence type="ECO:0000313" key="1">
    <source>
        <dbReference type="EMBL" id="AWB83232.1"/>
    </source>
</evidence>
<keyword evidence="2" id="KW-1185">Reference proteome</keyword>
<organism evidence="1 2">
    <name type="scientific">Corynebacterium liangguodongii</name>
    <dbReference type="NCBI Taxonomy" id="2079535"/>
    <lineage>
        <taxon>Bacteria</taxon>
        <taxon>Bacillati</taxon>
        <taxon>Actinomycetota</taxon>
        <taxon>Actinomycetes</taxon>
        <taxon>Mycobacteriales</taxon>
        <taxon>Corynebacteriaceae</taxon>
        <taxon>Corynebacterium</taxon>
    </lineage>
</organism>
<proteinExistence type="predicted"/>
<dbReference type="Proteomes" id="UP000244754">
    <property type="component" value="Chromosome"/>
</dbReference>
<protein>
    <submittedName>
        <fullName evidence="1">TadE-like protein</fullName>
    </submittedName>
</protein>